<accession>A0A1T5LC19</accession>
<dbReference type="Proteomes" id="UP000190285">
    <property type="component" value="Unassembled WGS sequence"/>
</dbReference>
<gene>
    <name evidence="2" type="ORF">SAMN02194393_02747</name>
</gene>
<dbReference type="InterPro" id="IPR036390">
    <property type="entry name" value="WH_DNA-bd_sf"/>
</dbReference>
<proteinExistence type="predicted"/>
<name>A0A1T5LC19_9FIRM</name>
<evidence type="ECO:0000313" key="2">
    <source>
        <dbReference type="EMBL" id="SKC73597.1"/>
    </source>
</evidence>
<dbReference type="InterPro" id="IPR005149">
    <property type="entry name" value="Tscrpt_reg_PadR_N"/>
</dbReference>
<dbReference type="PANTHER" id="PTHR43252">
    <property type="entry name" value="TRANSCRIPTIONAL REGULATOR YQJI"/>
    <property type="match status" value="1"/>
</dbReference>
<evidence type="ECO:0000313" key="3">
    <source>
        <dbReference type="Proteomes" id="UP000190285"/>
    </source>
</evidence>
<protein>
    <submittedName>
        <fullName evidence="2">DNA-binding transcriptional regulator, PadR family</fullName>
    </submittedName>
</protein>
<dbReference type="RefSeq" id="WP_079492318.1">
    <property type="nucleotide sequence ID" value="NZ_FUZT01000006.1"/>
</dbReference>
<organism evidence="2 3">
    <name type="scientific">Maledivibacter halophilus</name>
    <dbReference type="NCBI Taxonomy" id="36842"/>
    <lineage>
        <taxon>Bacteria</taxon>
        <taxon>Bacillati</taxon>
        <taxon>Bacillota</taxon>
        <taxon>Clostridia</taxon>
        <taxon>Peptostreptococcales</taxon>
        <taxon>Caminicellaceae</taxon>
        <taxon>Maledivibacter</taxon>
    </lineage>
</organism>
<dbReference type="Pfam" id="PF03551">
    <property type="entry name" value="PadR"/>
    <property type="match status" value="1"/>
</dbReference>
<sequence>MEYVVLGLLMIKPMTIYEMNSTFKKGISLFYSASYGSLQRAVKKLLEKKLITYYETVSKGRNKKVYSILDIGKERFYKWMMEDIQKNKLETAILSKLFFLGLIKDKQDRIIIIKKSIEAIKAYGKELENVEKDIDAIKIPIEYEEIAKYQIKTLEYGLNSYRYSLKWYKNLLYEMKKEIDEE</sequence>
<dbReference type="GO" id="GO:0003677">
    <property type="term" value="F:DNA binding"/>
    <property type="evidence" value="ECO:0007669"/>
    <property type="project" value="UniProtKB-KW"/>
</dbReference>
<keyword evidence="2" id="KW-0238">DNA-binding</keyword>
<dbReference type="STRING" id="36842.SAMN02194393_02747"/>
<keyword evidence="3" id="KW-1185">Reference proteome</keyword>
<dbReference type="AlphaFoldDB" id="A0A1T5LC19"/>
<dbReference type="SUPFAM" id="SSF46785">
    <property type="entry name" value="Winged helix' DNA-binding domain"/>
    <property type="match status" value="1"/>
</dbReference>
<dbReference type="InterPro" id="IPR036388">
    <property type="entry name" value="WH-like_DNA-bd_sf"/>
</dbReference>
<feature type="domain" description="Transcription regulator PadR N-terminal" evidence="1">
    <location>
        <begin position="5"/>
        <end position="76"/>
    </location>
</feature>
<dbReference type="PANTHER" id="PTHR43252:SF6">
    <property type="entry name" value="NEGATIVE TRANSCRIPTION REGULATOR PADR"/>
    <property type="match status" value="1"/>
</dbReference>
<reference evidence="2 3" key="1">
    <citation type="submission" date="2017-02" db="EMBL/GenBank/DDBJ databases">
        <authorList>
            <person name="Peterson S.W."/>
        </authorList>
    </citation>
    <scope>NUCLEOTIDE SEQUENCE [LARGE SCALE GENOMIC DNA]</scope>
    <source>
        <strain evidence="2 3">M1</strain>
    </source>
</reference>
<dbReference type="EMBL" id="FUZT01000006">
    <property type="protein sequence ID" value="SKC73597.1"/>
    <property type="molecule type" value="Genomic_DNA"/>
</dbReference>
<evidence type="ECO:0000259" key="1">
    <source>
        <dbReference type="Pfam" id="PF03551"/>
    </source>
</evidence>
<dbReference type="Gene3D" id="1.10.10.10">
    <property type="entry name" value="Winged helix-like DNA-binding domain superfamily/Winged helix DNA-binding domain"/>
    <property type="match status" value="1"/>
</dbReference>
<dbReference type="OrthoDB" id="9783723at2"/>